<evidence type="ECO:0000313" key="3">
    <source>
        <dbReference type="Proteomes" id="UP000537592"/>
    </source>
</evidence>
<feature type="compositionally biased region" description="Basic and acidic residues" evidence="1">
    <location>
        <begin position="48"/>
        <end position="63"/>
    </location>
</feature>
<evidence type="ECO:0000313" key="2">
    <source>
        <dbReference type="EMBL" id="MBB3807968.1"/>
    </source>
</evidence>
<protein>
    <submittedName>
        <fullName evidence="2">Uncharacterized protein</fullName>
    </submittedName>
</protein>
<organism evidence="2 3">
    <name type="scientific">Pseudochelatococcus contaminans</name>
    <dbReference type="NCBI Taxonomy" id="1538103"/>
    <lineage>
        <taxon>Bacteria</taxon>
        <taxon>Pseudomonadati</taxon>
        <taxon>Pseudomonadota</taxon>
        <taxon>Alphaproteobacteria</taxon>
        <taxon>Hyphomicrobiales</taxon>
        <taxon>Chelatococcaceae</taxon>
        <taxon>Pseudochelatococcus</taxon>
    </lineage>
</organism>
<dbReference type="Proteomes" id="UP000537592">
    <property type="component" value="Unassembled WGS sequence"/>
</dbReference>
<feature type="compositionally biased region" description="Basic and acidic residues" evidence="1">
    <location>
        <begin position="7"/>
        <end position="21"/>
    </location>
</feature>
<dbReference type="AlphaFoldDB" id="A0A7W5Z0W0"/>
<dbReference type="RefSeq" id="WP_183750023.1">
    <property type="nucleotide sequence ID" value="NZ_JACICC010000001.1"/>
</dbReference>
<reference evidence="2 3" key="1">
    <citation type="submission" date="2020-08" db="EMBL/GenBank/DDBJ databases">
        <title>Genomic Encyclopedia of Type Strains, Phase IV (KMG-IV): sequencing the most valuable type-strain genomes for metagenomic binning, comparative biology and taxonomic classification.</title>
        <authorList>
            <person name="Goeker M."/>
        </authorList>
    </citation>
    <scope>NUCLEOTIDE SEQUENCE [LARGE SCALE GENOMIC DNA]</scope>
    <source>
        <strain evidence="2 3">DSM 28760</strain>
    </source>
</reference>
<dbReference type="EMBL" id="JACICC010000001">
    <property type="protein sequence ID" value="MBB3807968.1"/>
    <property type="molecule type" value="Genomic_DNA"/>
</dbReference>
<accession>A0A7W5Z0W0</accession>
<feature type="compositionally biased region" description="Acidic residues" evidence="1">
    <location>
        <begin position="22"/>
        <end position="31"/>
    </location>
</feature>
<evidence type="ECO:0000256" key="1">
    <source>
        <dbReference type="SAM" id="MobiDB-lite"/>
    </source>
</evidence>
<proteinExistence type="predicted"/>
<gene>
    <name evidence="2" type="ORF">FHS81_000022</name>
</gene>
<feature type="region of interest" description="Disordered" evidence="1">
    <location>
        <begin position="1"/>
        <end position="69"/>
    </location>
</feature>
<comment type="caution">
    <text evidence="2">The sequence shown here is derived from an EMBL/GenBank/DDBJ whole genome shotgun (WGS) entry which is preliminary data.</text>
</comment>
<sequence>MTASHHGPIDDDSNGRSKEEADERLDEELEDSFPASDPPAAISPGSGEDPKLGDDAPRKEHPSKNNPPA</sequence>
<name>A0A7W5Z0W0_9HYPH</name>
<keyword evidence="3" id="KW-1185">Reference proteome</keyword>